<dbReference type="InterPro" id="IPR038366">
    <property type="entry name" value="Znf_CppX_C4_sf"/>
</dbReference>
<proteinExistence type="predicted"/>
<evidence type="ECO:0000313" key="2">
    <source>
        <dbReference type="EMBL" id="UPW35947.1"/>
    </source>
</evidence>
<dbReference type="EMBL" id="ON169972">
    <property type="protein sequence ID" value="UPW35947.1"/>
    <property type="molecule type" value="Genomic_DNA"/>
</dbReference>
<dbReference type="SMART" id="SM00994">
    <property type="entry name" value="zf-C4_ClpX"/>
    <property type="match status" value="1"/>
</dbReference>
<keyword evidence="2" id="KW-0547">Nucleotide-binding</keyword>
<dbReference type="GO" id="GO:0006508">
    <property type="term" value="P:proteolysis"/>
    <property type="evidence" value="ECO:0007669"/>
    <property type="project" value="UniProtKB-KW"/>
</dbReference>
<dbReference type="Gene3D" id="6.20.220.10">
    <property type="entry name" value="ClpX chaperone, C4-type zinc finger domain"/>
    <property type="match status" value="1"/>
</dbReference>
<feature type="domain" description="ClpX-type ZB" evidence="1">
    <location>
        <begin position="1"/>
        <end position="49"/>
    </location>
</feature>
<evidence type="ECO:0000259" key="1">
    <source>
        <dbReference type="PROSITE" id="PS51902"/>
    </source>
</evidence>
<keyword evidence="3" id="KW-1185">Reference proteome</keyword>
<dbReference type="GO" id="GO:0008270">
    <property type="term" value="F:zinc ion binding"/>
    <property type="evidence" value="ECO:0007669"/>
    <property type="project" value="InterPro"/>
</dbReference>
<dbReference type="PROSITE" id="PS51902">
    <property type="entry name" value="CLPX_ZB"/>
    <property type="match status" value="1"/>
</dbReference>
<keyword evidence="2" id="KW-0645">Protease</keyword>
<name>A0AAE9HHL4_9CAUD</name>
<evidence type="ECO:0000313" key="3">
    <source>
        <dbReference type="Proteomes" id="UP000831536"/>
    </source>
</evidence>
<dbReference type="GO" id="GO:0008233">
    <property type="term" value="F:peptidase activity"/>
    <property type="evidence" value="ECO:0007669"/>
    <property type="project" value="UniProtKB-KW"/>
</dbReference>
<keyword evidence="2" id="KW-0378">Hydrolase</keyword>
<accession>A0AAE9HHL4</accession>
<dbReference type="InterPro" id="IPR059188">
    <property type="entry name" value="Znf_CLPX-like"/>
</dbReference>
<dbReference type="InterPro" id="IPR010603">
    <property type="entry name" value="Znf_CppX_C4"/>
</dbReference>
<dbReference type="GO" id="GO:0005524">
    <property type="term" value="F:ATP binding"/>
    <property type="evidence" value="ECO:0007669"/>
    <property type="project" value="UniProtKB-KW"/>
</dbReference>
<sequence>MNESTRCCSFCGEDESNLKALIVAVGVLICDKCVALCVEILQDNGHWQVDTCSSEEEKF</sequence>
<dbReference type="Proteomes" id="UP000831536">
    <property type="component" value="Segment"/>
</dbReference>
<dbReference type="SUPFAM" id="SSF57716">
    <property type="entry name" value="Glucocorticoid receptor-like (DNA-binding domain)"/>
    <property type="match status" value="1"/>
</dbReference>
<reference evidence="2" key="1">
    <citation type="journal article" date="2022" name="J. Appl. Microbiol.">
        <title>Bacteriophage-Antibiotic Combinations Against Multidrug-Resistant Pseudomonas aeruginosa.</title>
        <authorList>
            <person name="Holger D."/>
            <person name="Lev K.L."/>
            <person name="Kebriaei R."/>
            <person name="Morrisette T."/>
            <person name="Shah R."/>
            <person name="Alexander J."/>
            <person name="Lehman S.M."/>
            <person name="Rybak M.J."/>
        </authorList>
    </citation>
    <scope>NUCLEOTIDE SEQUENCE</scope>
</reference>
<dbReference type="Pfam" id="PF06689">
    <property type="entry name" value="zf-C4_ClpX"/>
    <property type="match status" value="1"/>
</dbReference>
<dbReference type="GO" id="GO:0046983">
    <property type="term" value="F:protein dimerization activity"/>
    <property type="evidence" value="ECO:0007669"/>
    <property type="project" value="InterPro"/>
</dbReference>
<keyword evidence="2" id="KW-0067">ATP-binding</keyword>
<protein>
    <submittedName>
        <fullName evidence="2">Protease ATP-binding subunit domain-containing protein</fullName>
    </submittedName>
</protein>
<organism evidence="2 3">
    <name type="scientific">Pseudomonas phage EM</name>
    <dbReference type="NCBI Taxonomy" id="2936914"/>
    <lineage>
        <taxon>Viruses</taxon>
        <taxon>Duplodnaviria</taxon>
        <taxon>Heunggongvirae</taxon>
        <taxon>Uroviricota</taxon>
        <taxon>Caudoviricetes</taxon>
        <taxon>Vandenendeviridae</taxon>
        <taxon>Skurskavirinae</taxon>
        <taxon>Baldwinvirus</taxon>
        <taxon>Baldwinvirus EM</taxon>
    </lineage>
</organism>
<gene>
    <name evidence="2" type="ORF">EM_162</name>
</gene>